<proteinExistence type="predicted"/>
<feature type="domain" description="DRBM" evidence="2">
    <location>
        <begin position="1"/>
        <end position="43"/>
    </location>
</feature>
<accession>A0A0B1S6T4</accession>
<organism evidence="3 4">
    <name type="scientific">Oesophagostomum dentatum</name>
    <name type="common">Nodular worm</name>
    <dbReference type="NCBI Taxonomy" id="61180"/>
    <lineage>
        <taxon>Eukaryota</taxon>
        <taxon>Metazoa</taxon>
        <taxon>Ecdysozoa</taxon>
        <taxon>Nematoda</taxon>
        <taxon>Chromadorea</taxon>
        <taxon>Rhabditida</taxon>
        <taxon>Rhabditina</taxon>
        <taxon>Rhabditomorpha</taxon>
        <taxon>Strongyloidea</taxon>
        <taxon>Strongylidae</taxon>
        <taxon>Oesophagostomum</taxon>
    </lineage>
</organism>
<dbReference type="Pfam" id="PF00035">
    <property type="entry name" value="dsrm"/>
    <property type="match status" value="1"/>
</dbReference>
<keyword evidence="1" id="KW-0694">RNA-binding</keyword>
<protein>
    <recommendedName>
        <fullName evidence="2">DRBM domain-containing protein</fullName>
    </recommendedName>
</protein>
<gene>
    <name evidence="3" type="ORF">OESDEN_19264</name>
</gene>
<dbReference type="EMBL" id="KN594765">
    <property type="protein sequence ID" value="KHJ81053.1"/>
    <property type="molecule type" value="Genomic_DNA"/>
</dbReference>
<reference evidence="3 4" key="1">
    <citation type="submission" date="2014-03" db="EMBL/GenBank/DDBJ databases">
        <title>Draft genome of the hookworm Oesophagostomum dentatum.</title>
        <authorList>
            <person name="Mitreva M."/>
        </authorList>
    </citation>
    <scope>NUCLEOTIDE SEQUENCE [LARGE SCALE GENOMIC DNA]</scope>
    <source>
        <strain evidence="3 4">OD-Hann</strain>
    </source>
</reference>
<evidence type="ECO:0000256" key="1">
    <source>
        <dbReference type="PROSITE-ProRule" id="PRU00266"/>
    </source>
</evidence>
<dbReference type="GO" id="GO:0003729">
    <property type="term" value="F:mRNA binding"/>
    <property type="evidence" value="ECO:0007669"/>
    <property type="project" value="TreeGrafter"/>
</dbReference>
<dbReference type="GO" id="GO:0043025">
    <property type="term" value="C:neuronal cell body"/>
    <property type="evidence" value="ECO:0007669"/>
    <property type="project" value="TreeGrafter"/>
</dbReference>
<dbReference type="GO" id="GO:0005886">
    <property type="term" value="C:plasma membrane"/>
    <property type="evidence" value="ECO:0007669"/>
    <property type="project" value="TreeGrafter"/>
</dbReference>
<dbReference type="Proteomes" id="UP000053660">
    <property type="component" value="Unassembled WGS sequence"/>
</dbReference>
<dbReference type="GO" id="GO:0032839">
    <property type="term" value="C:dendrite cytoplasm"/>
    <property type="evidence" value="ECO:0007669"/>
    <property type="project" value="GOC"/>
</dbReference>
<dbReference type="GO" id="GO:0008298">
    <property type="term" value="P:intracellular mRNA localization"/>
    <property type="evidence" value="ECO:0007669"/>
    <property type="project" value="TreeGrafter"/>
</dbReference>
<name>A0A0B1S6T4_OESDE</name>
<dbReference type="SUPFAM" id="SSF54768">
    <property type="entry name" value="dsRNA-binding domain-like"/>
    <property type="match status" value="1"/>
</dbReference>
<dbReference type="GO" id="GO:0003725">
    <property type="term" value="F:double-stranded RNA binding"/>
    <property type="evidence" value="ECO:0007669"/>
    <property type="project" value="TreeGrafter"/>
</dbReference>
<dbReference type="GO" id="GO:0035418">
    <property type="term" value="P:protein localization to synapse"/>
    <property type="evidence" value="ECO:0007669"/>
    <property type="project" value="TreeGrafter"/>
</dbReference>
<dbReference type="PROSITE" id="PS50137">
    <property type="entry name" value="DS_RBD"/>
    <property type="match status" value="1"/>
</dbReference>
<dbReference type="GO" id="GO:0098964">
    <property type="term" value="P:anterograde dendritic transport of messenger ribonucleoprotein complex"/>
    <property type="evidence" value="ECO:0007669"/>
    <property type="project" value="TreeGrafter"/>
</dbReference>
<evidence type="ECO:0000259" key="2">
    <source>
        <dbReference type="PROSITE" id="PS50137"/>
    </source>
</evidence>
<dbReference type="PANTHER" id="PTHR46054:SF3">
    <property type="entry name" value="MATERNAL EFFECT PROTEIN STAUFEN"/>
    <property type="match status" value="1"/>
</dbReference>
<dbReference type="AlphaFoldDB" id="A0A0B1S6T4"/>
<sequence length="69" mass="7322">MDESGPAHKKMFTVQLLLTPDEIFEGSGASIKKAQQAAAAAALAGTSLAMPPEKKRKKGGFLKRIDCYA</sequence>
<dbReference type="GO" id="GO:0010494">
    <property type="term" value="C:cytoplasmic stress granule"/>
    <property type="evidence" value="ECO:0007669"/>
    <property type="project" value="TreeGrafter"/>
</dbReference>
<dbReference type="PANTHER" id="PTHR46054">
    <property type="entry name" value="MATERNAL EFFECT PROTEIN STAUFEN"/>
    <property type="match status" value="1"/>
</dbReference>
<dbReference type="GO" id="GO:0007281">
    <property type="term" value="P:germ cell development"/>
    <property type="evidence" value="ECO:0007669"/>
    <property type="project" value="TreeGrafter"/>
</dbReference>
<dbReference type="InterPro" id="IPR014720">
    <property type="entry name" value="dsRBD_dom"/>
</dbReference>
<dbReference type="Gene3D" id="3.30.160.20">
    <property type="match status" value="1"/>
</dbReference>
<evidence type="ECO:0000313" key="3">
    <source>
        <dbReference type="EMBL" id="KHJ81053.1"/>
    </source>
</evidence>
<dbReference type="InterPro" id="IPR051740">
    <property type="entry name" value="DRBM-containing_protein"/>
</dbReference>
<keyword evidence="4" id="KW-1185">Reference proteome</keyword>
<evidence type="ECO:0000313" key="4">
    <source>
        <dbReference type="Proteomes" id="UP000053660"/>
    </source>
</evidence>